<evidence type="ECO:0000313" key="1">
    <source>
        <dbReference type="EMBL" id="MDM7854808.1"/>
    </source>
</evidence>
<accession>A0ABT7SF59</accession>
<protein>
    <submittedName>
        <fullName evidence="1">Uncharacterized protein</fullName>
    </submittedName>
</protein>
<name>A0ABT7SF59_9CELL</name>
<sequence length="203" mass="21549">MLDRYDGHILGFATADGRRVVVGRWLRSPWPPFADVMTQDATGRRTLLAPSAAVADEIAGTYVFDEVVVTPVCVTADAAGRRWHLEAGPLVADVTIGRRTALGALLAAVPRPAARSRWFAATVDPVARLVLTGVRTRGSAGGGRREWYGASGQRRVVDAQATWRGADCGPLLPVVPPVAFGFSSVPGRPSVTALRTTIARPGR</sequence>
<reference evidence="1 2" key="1">
    <citation type="submission" date="2023-06" db="EMBL/GenBank/DDBJ databases">
        <title>Cellulomonas sp. MW4 Whole genome sequence.</title>
        <authorList>
            <person name="Park S."/>
        </authorList>
    </citation>
    <scope>NUCLEOTIDE SEQUENCE [LARGE SCALE GENOMIC DNA]</scope>
    <source>
        <strain evidence="1 2">MW4</strain>
    </source>
</reference>
<comment type="caution">
    <text evidence="1">The sequence shown here is derived from an EMBL/GenBank/DDBJ whole genome shotgun (WGS) entry which is preliminary data.</text>
</comment>
<evidence type="ECO:0000313" key="2">
    <source>
        <dbReference type="Proteomes" id="UP001529338"/>
    </source>
</evidence>
<dbReference type="RefSeq" id="WP_289454630.1">
    <property type="nucleotide sequence ID" value="NZ_JAUCGQ010000001.1"/>
</dbReference>
<organism evidence="1 2">
    <name type="scientific">Cellulomonas alba</name>
    <dbReference type="NCBI Taxonomy" id="3053467"/>
    <lineage>
        <taxon>Bacteria</taxon>
        <taxon>Bacillati</taxon>
        <taxon>Actinomycetota</taxon>
        <taxon>Actinomycetes</taxon>
        <taxon>Micrococcales</taxon>
        <taxon>Cellulomonadaceae</taxon>
        <taxon>Cellulomonas</taxon>
    </lineage>
</organism>
<proteinExistence type="predicted"/>
<dbReference type="Proteomes" id="UP001529338">
    <property type="component" value="Unassembled WGS sequence"/>
</dbReference>
<dbReference type="EMBL" id="JAUCGQ010000001">
    <property type="protein sequence ID" value="MDM7854808.1"/>
    <property type="molecule type" value="Genomic_DNA"/>
</dbReference>
<keyword evidence="2" id="KW-1185">Reference proteome</keyword>
<gene>
    <name evidence="1" type="ORF">QRT04_07685</name>
</gene>